<dbReference type="PANTHER" id="PTHR30404:SF0">
    <property type="entry name" value="N-ACETYLMURAMOYL-L-ALANINE AMIDASE AMIC"/>
    <property type="match status" value="1"/>
</dbReference>
<dbReference type="Gene3D" id="3.40.630.40">
    <property type="entry name" value="Zn-dependent exopeptidases"/>
    <property type="match status" value="1"/>
</dbReference>
<evidence type="ECO:0000256" key="3">
    <source>
        <dbReference type="ARBA" id="ARBA00022801"/>
    </source>
</evidence>
<proteinExistence type="predicted"/>
<dbReference type="GO" id="GO:0030288">
    <property type="term" value="C:outer membrane-bounded periplasmic space"/>
    <property type="evidence" value="ECO:0007669"/>
    <property type="project" value="TreeGrafter"/>
</dbReference>
<dbReference type="InterPro" id="IPR021731">
    <property type="entry name" value="AMIN_dom"/>
</dbReference>
<dbReference type="GO" id="GO:0009253">
    <property type="term" value="P:peptidoglycan catabolic process"/>
    <property type="evidence" value="ECO:0007669"/>
    <property type="project" value="InterPro"/>
</dbReference>
<dbReference type="EMBL" id="JACEON010000006">
    <property type="protein sequence ID" value="MBA4611616.1"/>
    <property type="molecule type" value="Genomic_DNA"/>
</dbReference>
<keyword evidence="3" id="KW-0378">Hydrolase</keyword>
<dbReference type="SMART" id="SM00646">
    <property type="entry name" value="Ami_3"/>
    <property type="match status" value="1"/>
</dbReference>
<reference evidence="5 6" key="1">
    <citation type="submission" date="2020-07" db="EMBL/GenBank/DDBJ databases">
        <authorList>
            <person name="Li M."/>
        </authorList>
    </citation>
    <scope>NUCLEOTIDE SEQUENCE [LARGE SCALE GENOMIC DNA]</scope>
    <source>
        <strain evidence="5 6">DSM 23284</strain>
    </source>
</reference>
<comment type="catalytic activity">
    <reaction evidence="1">
        <text>Hydrolyzes the link between N-acetylmuramoyl residues and L-amino acid residues in certain cell-wall glycopeptides.</text>
        <dbReference type="EC" id="3.5.1.28"/>
    </reaction>
</comment>
<dbReference type="Proteomes" id="UP000559404">
    <property type="component" value="Unassembled WGS sequence"/>
</dbReference>
<feature type="domain" description="MurNAc-LAA" evidence="4">
    <location>
        <begin position="307"/>
        <end position="463"/>
    </location>
</feature>
<organism evidence="5 6">
    <name type="scientific">Stappia taiwanensis</name>
    <dbReference type="NCBI Taxonomy" id="992267"/>
    <lineage>
        <taxon>Bacteria</taxon>
        <taxon>Pseudomonadati</taxon>
        <taxon>Pseudomonadota</taxon>
        <taxon>Alphaproteobacteria</taxon>
        <taxon>Hyphomicrobiales</taxon>
        <taxon>Stappiaceae</taxon>
        <taxon>Stappia</taxon>
    </lineage>
</organism>
<dbReference type="EC" id="3.5.1.28" evidence="2"/>
<evidence type="ECO:0000256" key="2">
    <source>
        <dbReference type="ARBA" id="ARBA00011901"/>
    </source>
</evidence>
<dbReference type="GO" id="GO:0008745">
    <property type="term" value="F:N-acetylmuramoyl-L-alanine amidase activity"/>
    <property type="evidence" value="ECO:0007669"/>
    <property type="project" value="UniProtKB-EC"/>
</dbReference>
<dbReference type="SUPFAM" id="SSF53187">
    <property type="entry name" value="Zn-dependent exopeptidases"/>
    <property type="match status" value="1"/>
</dbReference>
<evidence type="ECO:0000313" key="5">
    <source>
        <dbReference type="EMBL" id="MBA4611616.1"/>
    </source>
</evidence>
<dbReference type="CDD" id="cd02696">
    <property type="entry name" value="MurNAc-LAA"/>
    <property type="match status" value="1"/>
</dbReference>
<dbReference type="PANTHER" id="PTHR30404">
    <property type="entry name" value="N-ACETYLMURAMOYL-L-ALANINE AMIDASE"/>
    <property type="match status" value="1"/>
</dbReference>
<keyword evidence="6" id="KW-1185">Reference proteome</keyword>
<protein>
    <recommendedName>
        <fullName evidence="2">N-acetylmuramoyl-L-alanine amidase</fullName>
        <ecNumber evidence="2">3.5.1.28</ecNumber>
    </recommendedName>
</protein>
<evidence type="ECO:0000256" key="1">
    <source>
        <dbReference type="ARBA" id="ARBA00001561"/>
    </source>
</evidence>
<comment type="caution">
    <text evidence="5">The sequence shown here is derived from an EMBL/GenBank/DDBJ whole genome shotgun (WGS) entry which is preliminary data.</text>
</comment>
<evidence type="ECO:0000313" key="6">
    <source>
        <dbReference type="Proteomes" id="UP000559404"/>
    </source>
</evidence>
<dbReference type="Pfam" id="PF01520">
    <property type="entry name" value="Amidase_3"/>
    <property type="match status" value="1"/>
</dbReference>
<dbReference type="Gene3D" id="2.60.40.3500">
    <property type="match status" value="1"/>
</dbReference>
<evidence type="ECO:0000259" key="4">
    <source>
        <dbReference type="SMART" id="SM00646"/>
    </source>
</evidence>
<dbReference type="Pfam" id="PF11741">
    <property type="entry name" value="AMIN"/>
    <property type="match status" value="1"/>
</dbReference>
<reference evidence="5 6" key="2">
    <citation type="submission" date="2020-08" db="EMBL/GenBank/DDBJ databases">
        <title>Stappia taiwanensis sp. nov., isolated from a coastal thermal spring.</title>
        <authorList>
            <person name="Kampfer P."/>
        </authorList>
    </citation>
    <scope>NUCLEOTIDE SEQUENCE [LARGE SCALE GENOMIC DNA]</scope>
    <source>
        <strain evidence="5 6">DSM 23284</strain>
    </source>
</reference>
<dbReference type="InterPro" id="IPR002508">
    <property type="entry name" value="MurNAc-LAA_cat"/>
</dbReference>
<gene>
    <name evidence="5" type="ORF">H1W37_08140</name>
</gene>
<name>A0A838XSU4_9HYPH</name>
<dbReference type="InterPro" id="IPR050695">
    <property type="entry name" value="N-acetylmuramoyl_amidase_3"/>
</dbReference>
<sequence>MSETETRCLSFTGANVCWQANSIFSRSQSARPIVNERLTCLRVSLGIGAAAPSGERRIAGALVTIFTRTLCGVALIAAVFAGTVGLRAEEAARPAVPVAREARVAGDDTRTRFVMDLSQAVPFTVSVLADPHRLVIDFPEVRFDLPEGAGAEARGLVGAWRFGLFAKGKSRIVLDLRAPVAVDKVFVLPSVSEQPARFVLDLVKTSRSAFLAKAGEATAAAPVASATTPGNKGDRLAGGKVKHRPVIVIDPGHGGIDTGAAGTGGTLEKAVVLQFSRLLKKKLDALDRYDVHMTRDTDIFIPLRERVEIARSLEADLLVSIHADSVRIGRDQVRGAGVYTLSETASDEIAAALAERENRSDIIAGIDLADEPDVVTDILIDLARQETKTFSHLFARTLVGELSGAAKMVKNPHRSAGFRVLTAHDVPSTLVELGYLSNRLDEKLMTTREWRERMSSAISGAIDRYFAKRRGKSAALRLSVTPGAKAD</sequence>
<dbReference type="AlphaFoldDB" id="A0A838XSU4"/>
<accession>A0A838XSU4</accession>